<sequence>MKLFISTLIILLTAAIYFGYKYWCNFKRQVDDETLKNRIAFALTAKVDLISDPTYNQTLFPHTALFSNKLASRAFICNQTAVRPGSGIVSGEFVLVSTESKALKQFFIRNFVDFKTMYFERLGFKSASLQLISLFENCLKEFSLVQKCYFEFVLQTAVFCPWAFVETNRFIYEPFLCENFKIDGKMLKLRSVKELNIECEITIIFLDNGIEVRIGDQAAKIEVSEKNGVFIARSGNKQVECKVEWR</sequence>
<reference evidence="2 3" key="2">
    <citation type="submission" date="2024-07" db="EMBL/GenBank/DDBJ databases">
        <authorList>
            <person name="Akdeniz Z."/>
        </authorList>
    </citation>
    <scope>NUCLEOTIDE SEQUENCE [LARGE SCALE GENOMIC DNA]</scope>
</reference>
<dbReference type="EMBL" id="CAXDID020000075">
    <property type="protein sequence ID" value="CAL6015897.1"/>
    <property type="molecule type" value="Genomic_DNA"/>
</dbReference>
<dbReference type="EMBL" id="CATOUU010000687">
    <property type="protein sequence ID" value="CAI9941064.1"/>
    <property type="molecule type" value="Genomic_DNA"/>
</dbReference>
<evidence type="ECO:0000313" key="3">
    <source>
        <dbReference type="Proteomes" id="UP001642409"/>
    </source>
</evidence>
<keyword evidence="3" id="KW-1185">Reference proteome</keyword>
<protein>
    <submittedName>
        <fullName evidence="2">Hypothetical_protein</fullName>
    </submittedName>
</protein>
<evidence type="ECO:0000313" key="2">
    <source>
        <dbReference type="EMBL" id="CAL6015897.1"/>
    </source>
</evidence>
<dbReference type="Proteomes" id="UP001642409">
    <property type="component" value="Unassembled WGS sequence"/>
</dbReference>
<proteinExistence type="predicted"/>
<name>A0AA86U4Z1_9EUKA</name>
<dbReference type="AlphaFoldDB" id="A0AA86U4Z1"/>
<gene>
    <name evidence="2" type="ORF">HINF_LOCUS25245</name>
    <name evidence="1" type="ORF">HINF_LOCUS28709</name>
</gene>
<comment type="caution">
    <text evidence="1">The sequence shown here is derived from an EMBL/GenBank/DDBJ whole genome shotgun (WGS) entry which is preliminary data.</text>
</comment>
<organism evidence="1">
    <name type="scientific">Hexamita inflata</name>
    <dbReference type="NCBI Taxonomy" id="28002"/>
    <lineage>
        <taxon>Eukaryota</taxon>
        <taxon>Metamonada</taxon>
        <taxon>Diplomonadida</taxon>
        <taxon>Hexamitidae</taxon>
        <taxon>Hexamitinae</taxon>
        <taxon>Hexamita</taxon>
    </lineage>
</organism>
<accession>A0AA86U4Z1</accession>
<reference evidence="1" key="1">
    <citation type="submission" date="2023-06" db="EMBL/GenBank/DDBJ databases">
        <authorList>
            <person name="Kurt Z."/>
        </authorList>
    </citation>
    <scope>NUCLEOTIDE SEQUENCE</scope>
</reference>
<evidence type="ECO:0000313" key="1">
    <source>
        <dbReference type="EMBL" id="CAI9941064.1"/>
    </source>
</evidence>